<dbReference type="EMBL" id="ADVL01000793">
    <property type="protein sequence ID" value="EFH09364.1"/>
    <property type="molecule type" value="Genomic_DNA"/>
</dbReference>
<evidence type="ECO:0000313" key="2">
    <source>
        <dbReference type="EMBL" id="EFH09364.1"/>
    </source>
</evidence>
<dbReference type="AlphaFoldDB" id="D5RTJ9"/>
<reference evidence="2 3" key="1">
    <citation type="submission" date="2010-04" db="EMBL/GenBank/DDBJ databases">
        <authorList>
            <person name="Qin X."/>
            <person name="Bachman B."/>
            <person name="Battles P."/>
            <person name="Bell A."/>
            <person name="Bess C."/>
            <person name="Bickham C."/>
            <person name="Chaboub L."/>
            <person name="Chen D."/>
            <person name="Coyle M."/>
            <person name="Deiros D.R."/>
            <person name="Dinh H."/>
            <person name="Forbes L."/>
            <person name="Fowler G."/>
            <person name="Francisco L."/>
            <person name="Fu Q."/>
            <person name="Gubbala S."/>
            <person name="Hale W."/>
            <person name="Han Y."/>
            <person name="Hemphill L."/>
            <person name="Highlander S.K."/>
            <person name="Hirani K."/>
            <person name="Hogues M."/>
            <person name="Jackson L."/>
            <person name="Jakkamsetti A."/>
            <person name="Javaid M."/>
            <person name="Jiang H."/>
            <person name="Korchina V."/>
            <person name="Kovar C."/>
            <person name="Lara F."/>
            <person name="Lee S."/>
            <person name="Mata R."/>
            <person name="Mathew T."/>
            <person name="Moen C."/>
            <person name="Morales K."/>
            <person name="Munidasa M."/>
            <person name="Nazareth L."/>
            <person name="Ngo R."/>
            <person name="Nguyen L."/>
            <person name="Okwuonu G."/>
            <person name="Ongeri F."/>
            <person name="Patil S."/>
            <person name="Petrosino J."/>
            <person name="Pham C."/>
            <person name="Pham P."/>
            <person name="Pu L.-L."/>
            <person name="Puazo M."/>
            <person name="Raj R."/>
            <person name="Reid J."/>
            <person name="Rouhana J."/>
            <person name="Saada N."/>
            <person name="Shang Y."/>
            <person name="Simmons D."/>
            <person name="Thornton R."/>
            <person name="Warren J."/>
            <person name="Weissenberger G."/>
            <person name="Zhang J."/>
            <person name="Zhang L."/>
            <person name="Zhou C."/>
            <person name="Zhu D."/>
            <person name="Muzny D."/>
            <person name="Worley K."/>
            <person name="Gibbs R."/>
        </authorList>
    </citation>
    <scope>NUCLEOTIDE SEQUENCE [LARGE SCALE GENOMIC DNA]</scope>
    <source>
        <strain evidence="2 3">ATCC 49957</strain>
    </source>
</reference>
<feature type="non-terminal residue" evidence="2">
    <location>
        <position position="1"/>
    </location>
</feature>
<organism evidence="2 3">
    <name type="scientific">Pseudoroseomonas cervicalis ATCC 49957</name>
    <dbReference type="NCBI Taxonomy" id="525371"/>
    <lineage>
        <taxon>Bacteria</taxon>
        <taxon>Pseudomonadati</taxon>
        <taxon>Pseudomonadota</taxon>
        <taxon>Alphaproteobacteria</taxon>
        <taxon>Acetobacterales</taxon>
        <taxon>Roseomonadaceae</taxon>
        <taxon>Roseomonas</taxon>
    </lineage>
</organism>
<protein>
    <submittedName>
        <fullName evidence="2">Uncharacterized protein</fullName>
    </submittedName>
</protein>
<proteinExistence type="predicted"/>
<dbReference type="Proteomes" id="UP000005324">
    <property type="component" value="Unassembled WGS sequence"/>
</dbReference>
<gene>
    <name evidence="2" type="ORF">HMPREF0731_4411</name>
</gene>
<accession>D5RTJ9</accession>
<comment type="caution">
    <text evidence="2">The sequence shown here is derived from an EMBL/GenBank/DDBJ whole genome shotgun (WGS) entry which is preliminary data.</text>
</comment>
<evidence type="ECO:0000313" key="3">
    <source>
        <dbReference type="Proteomes" id="UP000005324"/>
    </source>
</evidence>
<dbReference type="HOGENOM" id="CLU_2488830_0_0_5"/>
<keyword evidence="3" id="KW-1185">Reference proteome</keyword>
<sequence>RCPARRRATPACRSRRGGRTGPGGAAGPAPDRRSDDPARGRAASRPWRCPAPFQSRRRMIGRGGARRTPPRARPHTALLCRPGPWPR</sequence>
<feature type="compositionally biased region" description="Basic residues" evidence="1">
    <location>
        <begin position="1"/>
        <end position="18"/>
    </location>
</feature>
<feature type="compositionally biased region" description="Basic residues" evidence="1">
    <location>
        <begin position="55"/>
        <end position="74"/>
    </location>
</feature>
<name>D5RTJ9_9PROT</name>
<feature type="region of interest" description="Disordered" evidence="1">
    <location>
        <begin position="1"/>
        <end position="87"/>
    </location>
</feature>
<feature type="compositionally biased region" description="Basic and acidic residues" evidence="1">
    <location>
        <begin position="30"/>
        <end position="39"/>
    </location>
</feature>
<evidence type="ECO:0000256" key="1">
    <source>
        <dbReference type="SAM" id="MobiDB-lite"/>
    </source>
</evidence>